<keyword evidence="3" id="KW-1185">Reference proteome</keyword>
<dbReference type="OrthoDB" id="9157196at2"/>
<keyword evidence="1" id="KW-0408">Iron</keyword>
<evidence type="ECO:0000313" key="3">
    <source>
        <dbReference type="Proteomes" id="UP000031971"/>
    </source>
</evidence>
<keyword evidence="1" id="KW-0479">Metal-binding</keyword>
<sequence>MLPPESSLAITLHLSRQGRVERVEIGSDRLVRASDGLTGRKPEQVLAFLPTLYSLCGTAQGLAGLRAVETAAGIDAPPAQRMARHALGLAESLTEHAASVFRDWPALLGEAPDLAAVKPLRPLITAMRKALYPDGDWARPGGGRLAPDHHALDEILRRFEDTLNRLLSGPPEERLDEYSDFRAWVAHGGSPASRLLRRLDDQDMAGFGHCPPCLMPELGPHDLEERLGADGDGAYRARPDCHGRVFETGPLASHQTHPLVVALMAEHGCGLSSRFAARLVDMATSLRELEELVQDLCADSGGLAIARADGTGLGLVDAARGLLAHWVELREGVLSGYRILAPTEWNFHPEGPLAQGLLGAWGPDLEAKARLLAASLDPCVPFRIEVRGHA</sequence>
<dbReference type="STRING" id="272627.CCC_03083"/>
<evidence type="ECO:0000256" key="1">
    <source>
        <dbReference type="PIRSR" id="PIRSR601501-1"/>
    </source>
</evidence>
<feature type="binding site" evidence="1">
    <location>
        <position position="56"/>
    </location>
    <ligand>
        <name>Ni(2+)</name>
        <dbReference type="ChEBI" id="CHEBI:49786"/>
    </ligand>
</feature>
<keyword evidence="1" id="KW-0533">Nickel</keyword>
<dbReference type="Pfam" id="PF00374">
    <property type="entry name" value="NiFeSe_Hases"/>
    <property type="match status" value="1"/>
</dbReference>
<feature type="binding site" evidence="1">
    <location>
        <position position="56"/>
    </location>
    <ligand>
        <name>Fe cation</name>
        <dbReference type="ChEBI" id="CHEBI:24875"/>
    </ligand>
</feature>
<dbReference type="EMBL" id="JXSL01000020">
    <property type="protein sequence ID" value="KIM00295.1"/>
    <property type="molecule type" value="Genomic_DNA"/>
</dbReference>
<comment type="caution">
    <text evidence="2">The sequence shown here is derived from an EMBL/GenBank/DDBJ whole genome shotgun (WGS) entry which is preliminary data.</text>
</comment>
<comment type="cofactor">
    <cofactor evidence="1">
        <name>Ni(2+)</name>
        <dbReference type="ChEBI" id="CHEBI:49786"/>
    </cofactor>
</comment>
<dbReference type="InterPro" id="IPR050867">
    <property type="entry name" value="NiFe/NiFeSe_hydrgnase_LSU"/>
</dbReference>
<dbReference type="Gene3D" id="1.10.645.10">
    <property type="entry name" value="Cytochrome-c3 Hydrogenase, chain B"/>
    <property type="match status" value="1"/>
</dbReference>
<keyword evidence="2" id="KW-0371">Homeobox</keyword>
<accession>A0A0C2YKI1</accession>
<dbReference type="PANTHER" id="PTHR42958:SF4">
    <property type="entry name" value="HYDROGENASE EXPRESSION_FORMATION PROTEIN HUPK"/>
    <property type="match status" value="1"/>
</dbReference>
<dbReference type="Proteomes" id="UP000031971">
    <property type="component" value="Unassembled WGS sequence"/>
</dbReference>
<dbReference type="InterPro" id="IPR029014">
    <property type="entry name" value="NiFe-Hase_large"/>
</dbReference>
<keyword evidence="1" id="KW-0460">Magnesium</keyword>
<evidence type="ECO:0000313" key="2">
    <source>
        <dbReference type="EMBL" id="KIM00295.1"/>
    </source>
</evidence>
<name>A0A0C2YKI1_PARME</name>
<dbReference type="GO" id="GO:0003677">
    <property type="term" value="F:DNA binding"/>
    <property type="evidence" value="ECO:0007669"/>
    <property type="project" value="UniProtKB-KW"/>
</dbReference>
<comment type="cofactor">
    <cofactor evidence="1">
        <name>Fe cation</name>
        <dbReference type="ChEBI" id="CHEBI:24875"/>
    </cofactor>
</comment>
<reference evidence="2 3" key="1">
    <citation type="submission" date="2015-01" db="EMBL/GenBank/DDBJ databases">
        <title>Genome Sequence of Magnetospirillum magnetotacticum Strain MS-1.</title>
        <authorList>
            <person name="Marinov G.K."/>
            <person name="Smalley M.D."/>
            <person name="DeSalvo G."/>
        </authorList>
    </citation>
    <scope>NUCLEOTIDE SEQUENCE [LARGE SCALE GENOMIC DNA]</scope>
    <source>
        <strain evidence="2 3">MS-1</strain>
    </source>
</reference>
<dbReference type="InterPro" id="IPR001501">
    <property type="entry name" value="Ni-dep_hyd_lsu"/>
</dbReference>
<proteinExistence type="predicted"/>
<dbReference type="PANTHER" id="PTHR42958">
    <property type="entry name" value="HYDROGENASE-2 LARGE CHAIN"/>
    <property type="match status" value="1"/>
</dbReference>
<dbReference type="AlphaFoldDB" id="A0A0C2YKI1"/>
<gene>
    <name evidence="2" type="ORF">CCC_03083</name>
</gene>
<feature type="binding site" evidence="1">
    <location>
        <position position="379"/>
    </location>
    <ligand>
        <name>Ni(2+)</name>
        <dbReference type="ChEBI" id="CHEBI:49786"/>
    </ligand>
</feature>
<organism evidence="2 3">
    <name type="scientific">Paramagnetospirillum magnetotacticum MS-1</name>
    <dbReference type="NCBI Taxonomy" id="272627"/>
    <lineage>
        <taxon>Bacteria</taxon>
        <taxon>Pseudomonadati</taxon>
        <taxon>Pseudomonadota</taxon>
        <taxon>Alphaproteobacteria</taxon>
        <taxon>Rhodospirillales</taxon>
        <taxon>Magnetospirillaceae</taxon>
        <taxon>Paramagnetospirillum</taxon>
    </lineage>
</organism>
<protein>
    <submittedName>
        <fullName evidence="2">Hydrogenase maturation factor HoxV/HupK</fullName>
    </submittedName>
</protein>
<feature type="binding site" evidence="1">
    <location>
        <position position="339"/>
    </location>
    <ligand>
        <name>Mg(2+)</name>
        <dbReference type="ChEBI" id="CHEBI:18420"/>
    </ligand>
</feature>
<dbReference type="GO" id="GO:0016151">
    <property type="term" value="F:nickel cation binding"/>
    <property type="evidence" value="ECO:0007669"/>
    <property type="project" value="InterPro"/>
</dbReference>
<dbReference type="SUPFAM" id="SSF56762">
    <property type="entry name" value="HydB/Nqo4-like"/>
    <property type="match status" value="1"/>
</dbReference>
<dbReference type="RefSeq" id="WP_041039974.1">
    <property type="nucleotide sequence ID" value="NZ_JXSL01000020.1"/>
</dbReference>